<evidence type="ECO:0000313" key="2">
    <source>
        <dbReference type="Proteomes" id="UP001328107"/>
    </source>
</evidence>
<organism evidence="1 2">
    <name type="scientific">Pristionchus mayeri</name>
    <dbReference type="NCBI Taxonomy" id="1317129"/>
    <lineage>
        <taxon>Eukaryota</taxon>
        <taxon>Metazoa</taxon>
        <taxon>Ecdysozoa</taxon>
        <taxon>Nematoda</taxon>
        <taxon>Chromadorea</taxon>
        <taxon>Rhabditida</taxon>
        <taxon>Rhabditina</taxon>
        <taxon>Diplogasteromorpha</taxon>
        <taxon>Diplogasteroidea</taxon>
        <taxon>Neodiplogasteridae</taxon>
        <taxon>Pristionchus</taxon>
    </lineage>
</organism>
<keyword evidence="2" id="KW-1185">Reference proteome</keyword>
<evidence type="ECO:0000313" key="1">
    <source>
        <dbReference type="EMBL" id="GMR34178.1"/>
    </source>
</evidence>
<comment type="caution">
    <text evidence="1">The sequence shown here is derived from an EMBL/GenBank/DDBJ whole genome shotgun (WGS) entry which is preliminary data.</text>
</comment>
<reference evidence="2" key="1">
    <citation type="submission" date="2022-10" db="EMBL/GenBank/DDBJ databases">
        <title>Genome assembly of Pristionchus species.</title>
        <authorList>
            <person name="Yoshida K."/>
            <person name="Sommer R.J."/>
        </authorList>
    </citation>
    <scope>NUCLEOTIDE SEQUENCE [LARGE SCALE GENOMIC DNA]</scope>
    <source>
        <strain evidence="2">RS5460</strain>
    </source>
</reference>
<accession>A0AAN4Z4K8</accession>
<name>A0AAN4Z4K8_9BILA</name>
<gene>
    <name evidence="1" type="ORF">PMAYCL1PPCAC_04373</name>
</gene>
<sequence>MTGATLSTLPPEASHDDVSVLVMASSHESPFRESSRLTCNQMNGREVAMWSASANVCSTSGVSHGSFSISRRPIVDLAPPLSVFSKVPCRCARCVVVVEVTTVVRFPRNDAVDVARSSSSEEEAS</sequence>
<dbReference type="Proteomes" id="UP001328107">
    <property type="component" value="Unassembled WGS sequence"/>
</dbReference>
<proteinExistence type="predicted"/>
<dbReference type="EMBL" id="BTRK01000001">
    <property type="protein sequence ID" value="GMR34178.1"/>
    <property type="molecule type" value="Genomic_DNA"/>
</dbReference>
<protein>
    <submittedName>
        <fullName evidence="1">Uncharacterized protein</fullName>
    </submittedName>
</protein>
<dbReference type="AlphaFoldDB" id="A0AAN4Z4K8"/>
<feature type="non-terminal residue" evidence="1">
    <location>
        <position position="125"/>
    </location>
</feature>